<dbReference type="GO" id="GO:0008270">
    <property type="term" value="F:zinc ion binding"/>
    <property type="evidence" value="ECO:0007669"/>
    <property type="project" value="UniProtKB-UniRule"/>
</dbReference>
<evidence type="ECO:0000256" key="5">
    <source>
        <dbReference type="ARBA" id="ARBA00022771"/>
    </source>
</evidence>
<dbReference type="PROSITE" id="PS51188">
    <property type="entry name" value="ZF_CR"/>
    <property type="match status" value="1"/>
</dbReference>
<evidence type="ECO:0000256" key="8">
    <source>
        <dbReference type="ARBA" id="ARBA00023186"/>
    </source>
</evidence>
<name>A0A1Q2HZA5_9CORY</name>
<feature type="domain" description="J" evidence="13">
    <location>
        <begin position="11"/>
        <end position="76"/>
    </location>
</feature>
<dbReference type="Gene3D" id="2.60.260.20">
    <property type="entry name" value="Urease metallochaperone UreE, N-terminal domain"/>
    <property type="match status" value="2"/>
</dbReference>
<feature type="binding site" evidence="11">
    <location>
        <position position="189"/>
    </location>
    <ligand>
        <name>Zn(2+)</name>
        <dbReference type="ChEBI" id="CHEBI:29105"/>
        <label>1</label>
    </ligand>
</feature>
<dbReference type="CDD" id="cd06257">
    <property type="entry name" value="DnaJ"/>
    <property type="match status" value="1"/>
</dbReference>
<keyword evidence="2 11" id="KW-0235">DNA replication</keyword>
<comment type="domain">
    <text evidence="11">The J domain is necessary and sufficient to stimulate DnaK ATPase activity. Zinc center 1 plays an important role in the autonomous, DnaK-independent chaperone activity of DnaJ. Zinc center 2 is essential for interaction with DnaK and for DnaJ activity.</text>
</comment>
<evidence type="ECO:0000259" key="13">
    <source>
        <dbReference type="PROSITE" id="PS50076"/>
    </source>
</evidence>
<comment type="subcellular location">
    <subcellularLocation>
        <location evidence="11">Cytoplasm</location>
    </subcellularLocation>
</comment>
<evidence type="ECO:0000256" key="4">
    <source>
        <dbReference type="ARBA" id="ARBA00022737"/>
    </source>
</evidence>
<dbReference type="PRINTS" id="PR00625">
    <property type="entry name" value="JDOMAIN"/>
</dbReference>
<keyword evidence="16" id="KW-1185">Reference proteome</keyword>
<dbReference type="CDD" id="cd10747">
    <property type="entry name" value="DnaJ_C"/>
    <property type="match status" value="1"/>
</dbReference>
<evidence type="ECO:0000313" key="16">
    <source>
        <dbReference type="Proteomes" id="UP000217209"/>
    </source>
</evidence>
<keyword evidence="3 11" id="KW-0479">Metal-binding</keyword>
<dbReference type="SUPFAM" id="SSF46565">
    <property type="entry name" value="Chaperone J-domain"/>
    <property type="match status" value="1"/>
</dbReference>
<dbReference type="Gene3D" id="6.20.20.10">
    <property type="match status" value="2"/>
</dbReference>
<dbReference type="GO" id="GO:0051082">
    <property type="term" value="F:unfolded protein binding"/>
    <property type="evidence" value="ECO:0007669"/>
    <property type="project" value="UniProtKB-UniRule"/>
</dbReference>
<keyword evidence="6 11" id="KW-0862">Zinc</keyword>
<evidence type="ECO:0000256" key="6">
    <source>
        <dbReference type="ARBA" id="ARBA00022833"/>
    </source>
</evidence>
<dbReference type="InterPro" id="IPR001305">
    <property type="entry name" value="HSP_DnaJ_Cys-rich_dom"/>
</dbReference>
<feature type="repeat" description="CXXCXGXG motif" evidence="11">
    <location>
        <begin position="202"/>
        <end position="209"/>
    </location>
</feature>
<dbReference type="GO" id="GO:0005737">
    <property type="term" value="C:cytoplasm"/>
    <property type="evidence" value="ECO:0007669"/>
    <property type="project" value="UniProtKB-SubCell"/>
</dbReference>
<evidence type="ECO:0000256" key="2">
    <source>
        <dbReference type="ARBA" id="ARBA00022705"/>
    </source>
</evidence>
<dbReference type="FunFam" id="2.60.260.20:FF:000013">
    <property type="entry name" value="DnaJ subfamily B member 11"/>
    <property type="match status" value="1"/>
</dbReference>
<dbReference type="InterPro" id="IPR008971">
    <property type="entry name" value="HSP40/DnaJ_pept-bd"/>
</dbReference>
<feature type="repeat" description="CXXCXGXG motif" evidence="11">
    <location>
        <begin position="238"/>
        <end position="245"/>
    </location>
</feature>
<dbReference type="PANTHER" id="PTHR43096:SF54">
    <property type="entry name" value="CHAPERONE PROTEIN DNAJ 1"/>
    <property type="match status" value="1"/>
</dbReference>
<evidence type="ECO:0000256" key="1">
    <source>
        <dbReference type="ARBA" id="ARBA00022490"/>
    </source>
</evidence>
<evidence type="ECO:0000259" key="14">
    <source>
        <dbReference type="PROSITE" id="PS51188"/>
    </source>
</evidence>
<dbReference type="SMART" id="SM00271">
    <property type="entry name" value="DnaJ"/>
    <property type="match status" value="1"/>
</dbReference>
<evidence type="ECO:0000313" key="15">
    <source>
        <dbReference type="EMBL" id="AQQ16164.1"/>
    </source>
</evidence>
<dbReference type="KEGG" id="cgv:CGLAU_11160"/>
<feature type="binding site" evidence="11">
    <location>
        <position position="186"/>
    </location>
    <ligand>
        <name>Zn(2+)</name>
        <dbReference type="ChEBI" id="CHEBI:29105"/>
        <label>1</label>
    </ligand>
</feature>
<feature type="binding site" evidence="11">
    <location>
        <position position="238"/>
    </location>
    <ligand>
        <name>Zn(2+)</name>
        <dbReference type="ChEBI" id="CHEBI:29105"/>
        <label>1</label>
    </ligand>
</feature>
<feature type="binding site" evidence="11">
    <location>
        <position position="241"/>
    </location>
    <ligand>
        <name>Zn(2+)</name>
        <dbReference type="ChEBI" id="CHEBI:29105"/>
        <label>1</label>
    </ligand>
</feature>
<dbReference type="GO" id="GO:0031072">
    <property type="term" value="F:heat shock protein binding"/>
    <property type="evidence" value="ECO:0007669"/>
    <property type="project" value="InterPro"/>
</dbReference>
<keyword evidence="8 11" id="KW-0143">Chaperone</keyword>
<comment type="subunit">
    <text evidence="11">Homodimer.</text>
</comment>
<dbReference type="CDD" id="cd10719">
    <property type="entry name" value="DnaJ_zf"/>
    <property type="match status" value="1"/>
</dbReference>
<feature type="binding site" evidence="11">
    <location>
        <position position="202"/>
    </location>
    <ligand>
        <name>Zn(2+)</name>
        <dbReference type="ChEBI" id="CHEBI:29105"/>
        <label>2</label>
    </ligand>
</feature>
<dbReference type="InterPro" id="IPR001623">
    <property type="entry name" value="DnaJ_domain"/>
</dbReference>
<protein>
    <recommendedName>
        <fullName evidence="10 11">Chaperone protein DnaJ</fullName>
    </recommendedName>
</protein>
<keyword evidence="7 11" id="KW-0346">Stress response</keyword>
<dbReference type="InterPro" id="IPR036869">
    <property type="entry name" value="J_dom_sf"/>
</dbReference>
<keyword evidence="1 11" id="KW-0963">Cytoplasm</keyword>
<evidence type="ECO:0000256" key="9">
    <source>
        <dbReference type="ARBA" id="ARBA00061004"/>
    </source>
</evidence>
<organism evidence="15 16">
    <name type="scientific">Corynebacterium glaucum</name>
    <dbReference type="NCBI Taxonomy" id="187491"/>
    <lineage>
        <taxon>Bacteria</taxon>
        <taxon>Bacillati</taxon>
        <taxon>Actinomycetota</taxon>
        <taxon>Actinomycetes</taxon>
        <taxon>Mycobacteriales</taxon>
        <taxon>Corynebacteriaceae</taxon>
        <taxon>Corynebacterium</taxon>
    </lineage>
</organism>
<evidence type="ECO:0000256" key="10">
    <source>
        <dbReference type="ARBA" id="ARBA00067609"/>
    </source>
</evidence>
<sequence>MAMQQEWANKDYYGDLGVSSSASAADIKKAYRKLARENHPDSNPGNKAAEEKFKRVAEAYDVVGDEEKRKEYDQFKSMIGSGGFGGFGGRFGGGGGAGFPGGFRTTTQTDFDAADFDDLFGGGAGGQAGDGGLGDILGGFFNRGSSASRSARPSRGADVETEIALDFREAAKGTTFPVELTGEAPCTTCHGSGSRTGKTHACEVCAGSGFIRESSGAFGMARPCTNCGGSGEVIEDPCPTCDGTGTVRRTRSITVRIPAGVVDGQKVRLAGQGEAGPNGTPSGDLFVHVQVRPDPVFTRSGDDLEITVPVSFGDLALGGTVTVPTLDKAVKVKVPAGTPNGRTLRVKGRGIERKSGAAGDLLVTVEVTVPSDGALDANAMSALRTYAQAEKDSGFNPRAGWAGAR</sequence>
<dbReference type="InterPro" id="IPR036410">
    <property type="entry name" value="HSP_DnaJ_Cys-rich_dom_sf"/>
</dbReference>
<dbReference type="InterPro" id="IPR002939">
    <property type="entry name" value="DnaJ_C"/>
</dbReference>
<dbReference type="NCBIfam" id="NF010872">
    <property type="entry name" value="PRK14279.1"/>
    <property type="match status" value="1"/>
</dbReference>
<feature type="binding site" evidence="11">
    <location>
        <position position="205"/>
    </location>
    <ligand>
        <name>Zn(2+)</name>
        <dbReference type="ChEBI" id="CHEBI:29105"/>
        <label>2</label>
    </ligand>
</feature>
<dbReference type="Pfam" id="PF01556">
    <property type="entry name" value="DnaJ_C"/>
    <property type="match status" value="1"/>
</dbReference>
<evidence type="ECO:0000256" key="7">
    <source>
        <dbReference type="ARBA" id="ARBA00023016"/>
    </source>
</evidence>
<dbReference type="Gene3D" id="1.10.287.110">
    <property type="entry name" value="DnaJ domain"/>
    <property type="match status" value="1"/>
</dbReference>
<feature type="repeat" description="CXXCXGXG motif" evidence="11">
    <location>
        <begin position="186"/>
        <end position="193"/>
    </location>
</feature>
<feature type="binding site" evidence="11">
    <location>
        <position position="224"/>
    </location>
    <ligand>
        <name>Zn(2+)</name>
        <dbReference type="ChEBI" id="CHEBI:29105"/>
        <label>2</label>
    </ligand>
</feature>
<dbReference type="GO" id="GO:0006260">
    <property type="term" value="P:DNA replication"/>
    <property type="evidence" value="ECO:0007669"/>
    <property type="project" value="UniProtKB-KW"/>
</dbReference>
<feature type="zinc finger region" description="CR-type" evidence="12">
    <location>
        <begin position="173"/>
        <end position="250"/>
    </location>
</feature>
<feature type="repeat" description="CXXCXGXG motif" evidence="11">
    <location>
        <begin position="224"/>
        <end position="231"/>
    </location>
</feature>
<dbReference type="GO" id="GO:0009408">
    <property type="term" value="P:response to heat"/>
    <property type="evidence" value="ECO:0007669"/>
    <property type="project" value="InterPro"/>
</dbReference>
<dbReference type="PANTHER" id="PTHR43096">
    <property type="entry name" value="DNAJ HOMOLOG 1, MITOCHONDRIAL-RELATED"/>
    <property type="match status" value="1"/>
</dbReference>
<dbReference type="EMBL" id="CP019688">
    <property type="protein sequence ID" value="AQQ16164.1"/>
    <property type="molecule type" value="Genomic_DNA"/>
</dbReference>
<proteinExistence type="inferred from homology"/>
<dbReference type="Proteomes" id="UP000217209">
    <property type="component" value="Chromosome"/>
</dbReference>
<keyword evidence="4 11" id="KW-0677">Repeat</keyword>
<dbReference type="InterPro" id="IPR012724">
    <property type="entry name" value="DnaJ"/>
</dbReference>
<evidence type="ECO:0000256" key="3">
    <source>
        <dbReference type="ARBA" id="ARBA00022723"/>
    </source>
</evidence>
<dbReference type="PROSITE" id="PS50076">
    <property type="entry name" value="DNAJ_2"/>
    <property type="match status" value="1"/>
</dbReference>
<accession>A0A1Q2HZA5</accession>
<reference evidence="15 16" key="1">
    <citation type="submission" date="2016-12" db="EMBL/GenBank/DDBJ databases">
        <authorList>
            <person name="Song W.-J."/>
            <person name="Kurnit D.M."/>
        </authorList>
    </citation>
    <scope>NUCLEOTIDE SEQUENCE [LARGE SCALE GENOMIC DNA]</scope>
    <source>
        <strain evidence="15 16">DSM 30827</strain>
    </source>
</reference>
<gene>
    <name evidence="15" type="primary">dnaJ2</name>
    <name evidence="11" type="synonym">dnaJ</name>
    <name evidence="15" type="ORF">CGLAU_11160</name>
</gene>
<dbReference type="OrthoDB" id="9779889at2"/>
<comment type="cofactor">
    <cofactor evidence="11">
        <name>Zn(2+)</name>
        <dbReference type="ChEBI" id="CHEBI:29105"/>
    </cofactor>
    <text evidence="11">Binds 2 Zn(2+) ions per monomer.</text>
</comment>
<dbReference type="SUPFAM" id="SSF57938">
    <property type="entry name" value="DnaJ/Hsp40 cysteine-rich domain"/>
    <property type="match status" value="1"/>
</dbReference>
<dbReference type="AlphaFoldDB" id="A0A1Q2HZA5"/>
<feature type="binding site" evidence="11">
    <location>
        <position position="227"/>
    </location>
    <ligand>
        <name>Zn(2+)</name>
        <dbReference type="ChEBI" id="CHEBI:29105"/>
        <label>2</label>
    </ligand>
</feature>
<comment type="function">
    <text evidence="11">Participates actively in the response to hyperosmotic and heat shock by preventing the aggregation of stress-denatured proteins and by disaggregating proteins, also in an autonomous, DnaK-independent fashion. Unfolded proteins bind initially to DnaJ; upon interaction with the DnaJ-bound protein, DnaK hydrolyzes its bound ATP, resulting in the formation of a stable complex. GrpE releases ADP from DnaK; ATP binding to DnaK triggers the release of the substrate protein, thus completing the reaction cycle. Several rounds of ATP-dependent interactions between DnaJ, DnaK and GrpE are required for fully efficient folding. Also involved, together with DnaK and GrpE, in the DNA replication of plasmids through activation of initiation proteins.</text>
</comment>
<evidence type="ECO:0000256" key="12">
    <source>
        <dbReference type="PROSITE-ProRule" id="PRU00546"/>
    </source>
</evidence>
<dbReference type="Pfam" id="PF00226">
    <property type="entry name" value="DnaJ"/>
    <property type="match status" value="1"/>
</dbReference>
<dbReference type="SUPFAM" id="SSF49493">
    <property type="entry name" value="HSP40/DnaJ peptide-binding domain"/>
    <property type="match status" value="2"/>
</dbReference>
<dbReference type="FunFam" id="2.10.230.10:FF:000002">
    <property type="entry name" value="Molecular chaperone DnaJ"/>
    <property type="match status" value="1"/>
</dbReference>
<dbReference type="RefSeq" id="WP_095660754.1">
    <property type="nucleotide sequence ID" value="NZ_CP019688.1"/>
</dbReference>
<dbReference type="GO" id="GO:0042026">
    <property type="term" value="P:protein refolding"/>
    <property type="evidence" value="ECO:0007669"/>
    <property type="project" value="TreeGrafter"/>
</dbReference>
<feature type="domain" description="CR-type" evidence="14">
    <location>
        <begin position="173"/>
        <end position="250"/>
    </location>
</feature>
<comment type="similarity">
    <text evidence="9 11">Belongs to the DnaJ family.</text>
</comment>
<evidence type="ECO:0000256" key="11">
    <source>
        <dbReference type="HAMAP-Rule" id="MF_01152"/>
    </source>
</evidence>
<dbReference type="Pfam" id="PF00684">
    <property type="entry name" value="DnaJ_CXXCXGXG"/>
    <property type="match status" value="1"/>
</dbReference>
<keyword evidence="5 11" id="KW-0863">Zinc-finger</keyword>
<dbReference type="GO" id="GO:0005524">
    <property type="term" value="F:ATP binding"/>
    <property type="evidence" value="ECO:0007669"/>
    <property type="project" value="InterPro"/>
</dbReference>
<dbReference type="HAMAP" id="MF_01152">
    <property type="entry name" value="DnaJ"/>
    <property type="match status" value="1"/>
</dbReference>